<dbReference type="GO" id="GO:0042393">
    <property type="term" value="F:histone binding"/>
    <property type="evidence" value="ECO:0007669"/>
    <property type="project" value="TreeGrafter"/>
</dbReference>
<evidence type="ECO:0000256" key="11">
    <source>
        <dbReference type="SAM" id="MobiDB-lite"/>
    </source>
</evidence>
<dbReference type="Pfam" id="PF12922">
    <property type="entry name" value="Cnd1_N"/>
    <property type="match status" value="1"/>
</dbReference>
<feature type="compositionally biased region" description="Basic residues" evidence="11">
    <location>
        <begin position="1275"/>
        <end position="1287"/>
    </location>
</feature>
<sequence length="1318" mass="151651">MAYFTFQIPTKKEELLTEVNHFCVKNIVQQRNFLESLKAAKESLREEGAEFIIDNFDLFYSVIHHGKSLPMDLAFKAYQDLHKGVSELDKAIGFLLEDKSNINGELLLKYQNIMKMLIYIYTETALFIENTNLTNLKNENLLKKRKVADQSLFNIDKNKMLLVLNDLIQREIGLFWEPPIVEQNFLSLIAEVCYGFLANPCVKNDKSVRENIFNIIGTLIKSYNYGTVFTIRAIQMIKTEEHLVLCFNDGVKQLVEKFNCKGLIHSLVKECTEWQTDEKFHDSHGSRYCAQFLTAMAVQIPSLMLPEVLYINKYLDHDSYTLRNAVINVIAEVIINVLTKHTLTEEETEFRNDFLTILMDHIDDISAHVRSKVIQHWSRLQKENAIPRKLVNDVIEKIINHLEDKSALVRKSAANAITTFVATNIYSSDLSLEKMQAGLDEHVKMLEAMKTQFRIPHLDDLEAEWDSMALDLKKAIEEELKNEDEESDEEEEENEKNNQEIAEIIRKHLNEKKYKEAFNLARSSGIVNEEFEKFRKENKADEADLYMLLMKTLFVNPLKLLEDLKQGVYSGTVQATEEDVKKLESLQETIDYFTNAIAFLKLLDDALKIMVELLETTFISDMHEAVEFFTTAFQFNMANVDIGIMAMLKMMKRNEQDRKDVIVQAFKTIYLETDGNDMREHCSTVVQRLIRFLKDTPSKNFDDLELIIKEWVKKGILDNSIIDMLWQYFTQKCSISDEESHASVEILRMASLGRATIITKNIKLVANIGFGERGSKNMAFLGSCCELLAVAGRNRIDINSKDPPLKINIKDEIFKNLLDILVQNFFQPVEFYYKALSGAISFVYRVCGKPDKFCDDLIGAVLVGLKKLKEKSTPFQVPRYVYIRLCQLLGLVAVKQLDYLDDTVYRELKRRKQVKDDKNETSKKNKSVNASASTACNNTTAVEDSELEGAQVEDSEAEFILSVLEKETVCGTGVLGKLGHFIRGVCQRPDVYQDAMLQGAAVIALIRYMLVSSQFCQNNVQLLFTILERTTYIDVKESILIHLSDLLTRFPNIIEPWTPHIYRRLKDPSINIRKATFFTLSGLILRDMIRANSYISQMVGCLVDEDTELSSMCRTFFVTLAQKENNLYTMLPDIFSHLVNLKEIKDEDVKEIMKFLFNQISKTKQMENLVDRFCAKFAITEEAQTHRNIAFCLTLIVYNDKALRKLIDNFSSYKHLVHDSEIYASFKAIMQSCNKQQVGKTDLKPLVTELEQNISSVFELDADGNGMKPPQPPKSTKKTKRGRRKRKQSYDDADEEGDFAEQDDIISTPVRRTPRSKK</sequence>
<evidence type="ECO:0000256" key="10">
    <source>
        <dbReference type="PIRNR" id="PIRNR017127"/>
    </source>
</evidence>
<dbReference type="RefSeq" id="XP_030754810.1">
    <property type="nucleotide sequence ID" value="XM_030898950.1"/>
</dbReference>
<dbReference type="PIRSF" id="PIRSF017127">
    <property type="entry name" value="Condensin_D2"/>
    <property type="match status" value="1"/>
</dbReference>
<dbReference type="GO" id="GO:0010032">
    <property type="term" value="P:meiotic chromosome condensation"/>
    <property type="evidence" value="ECO:0007669"/>
    <property type="project" value="TreeGrafter"/>
</dbReference>
<dbReference type="GO" id="GO:0005634">
    <property type="term" value="C:nucleus"/>
    <property type="evidence" value="ECO:0007669"/>
    <property type="project" value="UniProtKB-SubCell"/>
</dbReference>
<feature type="domain" description="Condensin complex subunit 1 N-terminal" evidence="13">
    <location>
        <begin position="83"/>
        <end position="227"/>
    </location>
</feature>
<feature type="region of interest" description="Disordered" evidence="11">
    <location>
        <begin position="1259"/>
        <end position="1318"/>
    </location>
</feature>
<dbReference type="InterPro" id="IPR007673">
    <property type="entry name" value="Condensin_cplx_su1"/>
</dbReference>
<dbReference type="OrthoDB" id="436262at2759"/>
<dbReference type="PANTHER" id="PTHR14222">
    <property type="entry name" value="CONDENSIN"/>
    <property type="match status" value="1"/>
</dbReference>
<feature type="compositionally biased region" description="Acidic residues" evidence="11">
    <location>
        <begin position="1291"/>
        <end position="1304"/>
    </location>
</feature>
<dbReference type="SUPFAM" id="SSF48371">
    <property type="entry name" value="ARM repeat"/>
    <property type="match status" value="1"/>
</dbReference>
<evidence type="ECO:0000259" key="12">
    <source>
        <dbReference type="Pfam" id="PF12717"/>
    </source>
</evidence>
<keyword evidence="7 10" id="KW-0226">DNA condensation</keyword>
<dbReference type="InterPro" id="IPR016024">
    <property type="entry name" value="ARM-type_fold"/>
</dbReference>
<keyword evidence="8" id="KW-0539">Nucleus</keyword>
<reference evidence="15" key="1">
    <citation type="submission" date="2025-08" db="UniProtKB">
        <authorList>
            <consortium name="RefSeq"/>
        </authorList>
    </citation>
    <scope>IDENTIFICATION</scope>
    <source>
        <tissue evidence="15">Gonads</tissue>
    </source>
</reference>
<gene>
    <name evidence="15" type="primary">LOC115881469</name>
</gene>
<evidence type="ECO:0000259" key="13">
    <source>
        <dbReference type="Pfam" id="PF12922"/>
    </source>
</evidence>
<evidence type="ECO:0000256" key="4">
    <source>
        <dbReference type="ARBA" id="ARBA00022454"/>
    </source>
</evidence>
<evidence type="ECO:0000256" key="8">
    <source>
        <dbReference type="ARBA" id="ARBA00023242"/>
    </source>
</evidence>
<evidence type="ECO:0000256" key="6">
    <source>
        <dbReference type="ARBA" id="ARBA00022776"/>
    </source>
</evidence>
<dbReference type="CTD" id="43491"/>
<dbReference type="InterPro" id="IPR032682">
    <property type="entry name" value="Cnd1_C"/>
</dbReference>
<dbReference type="FunCoup" id="A0A6J2XVN2">
    <property type="interactions" value="903"/>
</dbReference>
<dbReference type="Gene3D" id="1.25.10.10">
    <property type="entry name" value="Leucine-rich Repeat Variant"/>
    <property type="match status" value="2"/>
</dbReference>
<evidence type="ECO:0000313" key="14">
    <source>
        <dbReference type="Proteomes" id="UP000504635"/>
    </source>
</evidence>
<keyword evidence="6 10" id="KW-0498">Mitosis</keyword>
<dbReference type="KEGG" id="soy:115881469"/>
<name>A0A6J2XVN2_SITOR</name>
<evidence type="ECO:0000256" key="5">
    <source>
        <dbReference type="ARBA" id="ARBA00022618"/>
    </source>
</evidence>
<dbReference type="GO" id="GO:0000796">
    <property type="term" value="C:condensin complex"/>
    <property type="evidence" value="ECO:0007669"/>
    <property type="project" value="TreeGrafter"/>
</dbReference>
<protein>
    <recommendedName>
        <fullName evidence="10">Condensin complex subunit 1</fullName>
    </recommendedName>
</protein>
<comment type="function">
    <text evidence="10">Regulatory subunit of the condensin complex, a complex required for conversion of interphase chromatin into mitotic-like condense chromosomes. The condensin complex probably introduces positive supercoils into relaxed DNA in the presence of type I topoisomerases and converts nicked DNA into positive knotted forms in the presence of type II topoisomerases.</text>
</comment>
<feature type="domain" description="Condensin complex subunit 1 C-terminal" evidence="12">
    <location>
        <begin position="1035"/>
        <end position="1193"/>
    </location>
</feature>
<evidence type="ECO:0000256" key="7">
    <source>
        <dbReference type="ARBA" id="ARBA00023067"/>
    </source>
</evidence>
<evidence type="ECO:0000256" key="1">
    <source>
        <dbReference type="ARBA" id="ARBA00004123"/>
    </source>
</evidence>
<feature type="compositionally biased region" description="Acidic residues" evidence="11">
    <location>
        <begin position="480"/>
        <end position="494"/>
    </location>
</feature>
<feature type="region of interest" description="Disordered" evidence="11">
    <location>
        <begin position="480"/>
        <end position="499"/>
    </location>
</feature>
<keyword evidence="5 10" id="KW-0132">Cell division</keyword>
<dbReference type="InterPro" id="IPR011989">
    <property type="entry name" value="ARM-like"/>
</dbReference>
<evidence type="ECO:0000256" key="3">
    <source>
        <dbReference type="ARBA" id="ARBA00009606"/>
    </source>
</evidence>
<proteinExistence type="inferred from homology"/>
<dbReference type="Proteomes" id="UP000504635">
    <property type="component" value="Unplaced"/>
</dbReference>
<evidence type="ECO:0000256" key="2">
    <source>
        <dbReference type="ARBA" id="ARBA00004286"/>
    </source>
</evidence>
<dbReference type="GO" id="GO:0000779">
    <property type="term" value="C:condensed chromosome, centromeric region"/>
    <property type="evidence" value="ECO:0007669"/>
    <property type="project" value="TreeGrafter"/>
</dbReference>
<comment type="similarity">
    <text evidence="3 10">Belongs to the CND1 (condensin subunit 1) family.</text>
</comment>
<dbReference type="PANTHER" id="PTHR14222:SF2">
    <property type="entry name" value="CONDENSIN COMPLEX SUBUNIT 1"/>
    <property type="match status" value="1"/>
</dbReference>
<keyword evidence="4" id="KW-0158">Chromosome</keyword>
<dbReference type="Pfam" id="PF12717">
    <property type="entry name" value="Cnd1"/>
    <property type="match status" value="1"/>
</dbReference>
<keyword evidence="9 10" id="KW-0131">Cell cycle</keyword>
<dbReference type="InParanoid" id="A0A6J2XVN2"/>
<dbReference type="InterPro" id="IPR024324">
    <property type="entry name" value="Condensin_cplx_su1_N"/>
</dbReference>
<dbReference type="GO" id="GO:0007076">
    <property type="term" value="P:mitotic chromosome condensation"/>
    <property type="evidence" value="ECO:0007669"/>
    <property type="project" value="InterPro"/>
</dbReference>
<keyword evidence="14" id="KW-1185">Reference proteome</keyword>
<dbReference type="InterPro" id="IPR026971">
    <property type="entry name" value="CND1/NCAPD3"/>
</dbReference>
<accession>A0A6J2XVN2</accession>
<organism evidence="14 15">
    <name type="scientific">Sitophilus oryzae</name>
    <name type="common">Rice weevil</name>
    <name type="synonym">Curculio oryzae</name>
    <dbReference type="NCBI Taxonomy" id="7048"/>
    <lineage>
        <taxon>Eukaryota</taxon>
        <taxon>Metazoa</taxon>
        <taxon>Ecdysozoa</taxon>
        <taxon>Arthropoda</taxon>
        <taxon>Hexapoda</taxon>
        <taxon>Insecta</taxon>
        <taxon>Pterygota</taxon>
        <taxon>Neoptera</taxon>
        <taxon>Endopterygota</taxon>
        <taxon>Coleoptera</taxon>
        <taxon>Polyphaga</taxon>
        <taxon>Cucujiformia</taxon>
        <taxon>Curculionidae</taxon>
        <taxon>Dryophthorinae</taxon>
        <taxon>Sitophilus</taxon>
    </lineage>
</organism>
<dbReference type="GO" id="GO:0051301">
    <property type="term" value="P:cell division"/>
    <property type="evidence" value="ECO:0007669"/>
    <property type="project" value="UniProtKB-KW"/>
</dbReference>
<evidence type="ECO:0000256" key="9">
    <source>
        <dbReference type="ARBA" id="ARBA00023306"/>
    </source>
</evidence>
<comment type="subcellular location">
    <subcellularLocation>
        <location evidence="2">Chromosome</location>
    </subcellularLocation>
    <subcellularLocation>
        <location evidence="1">Nucleus</location>
    </subcellularLocation>
</comment>
<evidence type="ECO:0000313" key="15">
    <source>
        <dbReference type="RefSeq" id="XP_030754810.1"/>
    </source>
</evidence>
<dbReference type="GeneID" id="115881469"/>